<evidence type="ECO:0000256" key="9">
    <source>
        <dbReference type="ARBA" id="ARBA00023328"/>
    </source>
</evidence>
<keyword evidence="6" id="KW-0995">Kinetochore</keyword>
<evidence type="ECO:0000256" key="6">
    <source>
        <dbReference type="ARBA" id="ARBA00022838"/>
    </source>
</evidence>
<feature type="compositionally biased region" description="Low complexity" evidence="11">
    <location>
        <begin position="60"/>
        <end position="76"/>
    </location>
</feature>
<keyword evidence="5" id="KW-0498">Mitosis</keyword>
<dbReference type="GO" id="GO:0007059">
    <property type="term" value="P:chromosome segregation"/>
    <property type="evidence" value="ECO:0007669"/>
    <property type="project" value="TreeGrafter"/>
</dbReference>
<evidence type="ECO:0000256" key="2">
    <source>
        <dbReference type="ARBA" id="ARBA00004629"/>
    </source>
</evidence>
<organism evidence="12">
    <name type="scientific">Melanopsichium pennsylvanicum 4</name>
    <dbReference type="NCBI Taxonomy" id="1398559"/>
    <lineage>
        <taxon>Eukaryota</taxon>
        <taxon>Fungi</taxon>
        <taxon>Dikarya</taxon>
        <taxon>Basidiomycota</taxon>
        <taxon>Ustilaginomycotina</taxon>
        <taxon>Ustilaginomycetes</taxon>
        <taxon>Ustilaginales</taxon>
        <taxon>Ustilaginaceae</taxon>
        <taxon>Melanopsichium</taxon>
    </lineage>
</organism>
<dbReference type="PANTHER" id="PTHR15459">
    <property type="entry name" value="POLYAMINE-MODULATED FACTOR 1"/>
    <property type="match status" value="1"/>
</dbReference>
<evidence type="ECO:0000256" key="4">
    <source>
        <dbReference type="ARBA" id="ARBA00022618"/>
    </source>
</evidence>
<feature type="coiled-coil region" evidence="10">
    <location>
        <begin position="261"/>
        <end position="320"/>
    </location>
</feature>
<keyword evidence="8" id="KW-0131">Cell cycle</keyword>
<dbReference type="GO" id="GO:0000444">
    <property type="term" value="C:MIS12/MIND type complex"/>
    <property type="evidence" value="ECO:0007669"/>
    <property type="project" value="InterPro"/>
</dbReference>
<keyword evidence="7" id="KW-0539">Nucleus</keyword>
<evidence type="ECO:0000256" key="10">
    <source>
        <dbReference type="SAM" id="Coils"/>
    </source>
</evidence>
<keyword evidence="4" id="KW-0132">Cell division</keyword>
<reference evidence="12" key="1">
    <citation type="journal article" date="2014" name="Genome Biol. Evol.">
        <title>Gene Loss Rather Than Gene Gain Is Associated with a Host Jump from Monocots to Dicots in the Smut Fungus Melanopsichium pennsylvanicum.</title>
        <authorList>
            <person name="Sharma R."/>
            <person name="Mishra B."/>
            <person name="Runge F."/>
            <person name="Thines M."/>
        </authorList>
    </citation>
    <scope>NUCLEOTIDE SEQUENCE</scope>
    <source>
        <strain evidence="12">4</strain>
    </source>
</reference>
<evidence type="ECO:0000256" key="3">
    <source>
        <dbReference type="ARBA" id="ARBA00022454"/>
    </source>
</evidence>
<sequence length="342" mass="37791">MSSEEHFTQEPHNGDEQLVMEQERVDDERETSFQFERELRDAKTLTPTQAPAEEAERAPSDAAAAEQATAIAGAFEENTAQAVVVEDGTGASSGNKRSSRKSRASTSATSTSRPATAAAEAADGDQHIRKKSRKSVVTASAPDPNANVRLDRLRQALFRFLDLLSHRATPSAFAKALPSIDAESAEALRQQFVTQLKDAIIDESEKLISSNDLESKLASLHKLTQEADARYQANYAEGSEQLKDVWRKELDLETAISAKAIPDQERRVNELIKELDEVRKENASIHKRLLDTRTRSDAIQRDARDSLDSLESAIKGLEATPEMQTQLRHTMDDLLQDLGARV</sequence>
<feature type="compositionally biased region" description="Basic and acidic residues" evidence="11">
    <location>
        <begin position="1"/>
        <end position="43"/>
    </location>
</feature>
<dbReference type="InterPro" id="IPR007128">
    <property type="entry name" value="PMF1/Nnf1"/>
</dbReference>
<keyword evidence="3" id="KW-0158">Chromosome</keyword>
<evidence type="ECO:0000313" key="12">
    <source>
        <dbReference type="EMBL" id="CDI53176.1"/>
    </source>
</evidence>
<keyword evidence="9" id="KW-0137">Centromere</keyword>
<evidence type="ECO:0000256" key="5">
    <source>
        <dbReference type="ARBA" id="ARBA00022776"/>
    </source>
</evidence>
<dbReference type="AlphaFoldDB" id="A0A077R2M3"/>
<proteinExistence type="predicted"/>
<accession>A0A077R2M3</accession>
<feature type="region of interest" description="Disordered" evidence="11">
    <location>
        <begin position="1"/>
        <end position="144"/>
    </location>
</feature>
<name>A0A077R2M3_9BASI</name>
<protein>
    <submittedName>
        <fullName evidence="12">Uncharacterized protein</fullName>
    </submittedName>
</protein>
<keyword evidence="10" id="KW-0175">Coiled coil</keyword>
<dbReference type="Pfam" id="PF03980">
    <property type="entry name" value="Nnf1"/>
    <property type="match status" value="1"/>
</dbReference>
<evidence type="ECO:0000256" key="8">
    <source>
        <dbReference type="ARBA" id="ARBA00023306"/>
    </source>
</evidence>
<comment type="subcellular location">
    <subcellularLocation>
        <location evidence="2">Chromosome</location>
        <location evidence="2">Centromere</location>
        <location evidence="2">Kinetochore</location>
    </subcellularLocation>
    <subcellularLocation>
        <location evidence="1">Nucleus</location>
    </subcellularLocation>
</comment>
<dbReference type="GO" id="GO:0051301">
    <property type="term" value="P:cell division"/>
    <property type="evidence" value="ECO:0007669"/>
    <property type="project" value="UniProtKB-KW"/>
</dbReference>
<evidence type="ECO:0000256" key="1">
    <source>
        <dbReference type="ARBA" id="ARBA00004123"/>
    </source>
</evidence>
<evidence type="ECO:0000256" key="11">
    <source>
        <dbReference type="SAM" id="MobiDB-lite"/>
    </source>
</evidence>
<dbReference type="GO" id="GO:0005634">
    <property type="term" value="C:nucleus"/>
    <property type="evidence" value="ECO:0007669"/>
    <property type="project" value="UniProtKB-SubCell"/>
</dbReference>
<dbReference type="PANTHER" id="PTHR15459:SF3">
    <property type="entry name" value="POLYAMINE-MODULATED FACTOR 1"/>
    <property type="match status" value="1"/>
</dbReference>
<feature type="compositionally biased region" description="Low complexity" evidence="11">
    <location>
        <begin position="104"/>
        <end position="121"/>
    </location>
</feature>
<evidence type="ECO:0000256" key="7">
    <source>
        <dbReference type="ARBA" id="ARBA00023242"/>
    </source>
</evidence>
<dbReference type="EMBL" id="HG529571">
    <property type="protein sequence ID" value="CDI53176.1"/>
    <property type="molecule type" value="Genomic_DNA"/>
</dbReference>